<dbReference type="Pfam" id="PF00024">
    <property type="entry name" value="PAN_1"/>
    <property type="match status" value="1"/>
</dbReference>
<dbReference type="SUPFAM" id="SSF57414">
    <property type="entry name" value="Hairpin loop containing domain-like"/>
    <property type="match status" value="1"/>
</dbReference>
<keyword evidence="3" id="KW-1185">Reference proteome</keyword>
<evidence type="ECO:0000313" key="3">
    <source>
        <dbReference type="Proteomes" id="UP001217089"/>
    </source>
</evidence>
<name>A0ABQ9FXK9_TEGGR</name>
<comment type="caution">
    <text evidence="2">The sequence shown here is derived from an EMBL/GenBank/DDBJ whole genome shotgun (WGS) entry which is preliminary data.</text>
</comment>
<evidence type="ECO:0000259" key="1">
    <source>
        <dbReference type="SMART" id="SM00473"/>
    </source>
</evidence>
<feature type="domain" description="Apple" evidence="1">
    <location>
        <begin position="26"/>
        <end position="101"/>
    </location>
</feature>
<dbReference type="SMART" id="SM00473">
    <property type="entry name" value="PAN_AP"/>
    <property type="match status" value="1"/>
</dbReference>
<dbReference type="Gene3D" id="3.50.4.10">
    <property type="entry name" value="Hepatocyte Growth Factor"/>
    <property type="match status" value="1"/>
</dbReference>
<protein>
    <recommendedName>
        <fullName evidence="1">Apple domain-containing protein</fullName>
    </recommendedName>
</protein>
<proteinExistence type="predicted"/>
<accession>A0ABQ9FXK9</accession>
<dbReference type="Proteomes" id="UP001217089">
    <property type="component" value="Unassembled WGS sequence"/>
</dbReference>
<sequence>MEKQHNKILSRSVFLVTADAHKEKIGTKGKFGNQHNKILDSDSYKQFDNIGIKQCAKRCYAEADCQSINFFKTTFTCFLNYHNSQYKQLVSNAEFAYGDRSHMSQYFSATKDCLNGQVSLEMHDFSSYCYDGD</sequence>
<reference evidence="2 3" key="1">
    <citation type="submission" date="2022-12" db="EMBL/GenBank/DDBJ databases">
        <title>Chromosome-level genome of Tegillarca granosa.</title>
        <authorList>
            <person name="Kim J."/>
        </authorList>
    </citation>
    <scope>NUCLEOTIDE SEQUENCE [LARGE SCALE GENOMIC DNA]</scope>
    <source>
        <strain evidence="2">Teg-2019</strain>
        <tissue evidence="2">Adductor muscle</tissue>
    </source>
</reference>
<evidence type="ECO:0000313" key="2">
    <source>
        <dbReference type="EMBL" id="KAJ8321984.1"/>
    </source>
</evidence>
<dbReference type="InterPro" id="IPR003609">
    <property type="entry name" value="Pan_app"/>
</dbReference>
<organism evidence="2 3">
    <name type="scientific">Tegillarca granosa</name>
    <name type="common">Malaysian cockle</name>
    <name type="synonym">Anadara granosa</name>
    <dbReference type="NCBI Taxonomy" id="220873"/>
    <lineage>
        <taxon>Eukaryota</taxon>
        <taxon>Metazoa</taxon>
        <taxon>Spiralia</taxon>
        <taxon>Lophotrochozoa</taxon>
        <taxon>Mollusca</taxon>
        <taxon>Bivalvia</taxon>
        <taxon>Autobranchia</taxon>
        <taxon>Pteriomorphia</taxon>
        <taxon>Arcoida</taxon>
        <taxon>Arcoidea</taxon>
        <taxon>Arcidae</taxon>
        <taxon>Tegillarca</taxon>
    </lineage>
</organism>
<gene>
    <name evidence="2" type="ORF">KUTeg_000455</name>
</gene>
<dbReference type="EMBL" id="JARBDR010000018">
    <property type="protein sequence ID" value="KAJ8321984.1"/>
    <property type="molecule type" value="Genomic_DNA"/>
</dbReference>